<dbReference type="InterPro" id="IPR011990">
    <property type="entry name" value="TPR-like_helical_dom_sf"/>
</dbReference>
<organism evidence="1 2">
    <name type="scientific">Sphaerotilus microaerophilus</name>
    <dbReference type="NCBI Taxonomy" id="2914710"/>
    <lineage>
        <taxon>Bacteria</taxon>
        <taxon>Pseudomonadati</taxon>
        <taxon>Pseudomonadota</taxon>
        <taxon>Betaproteobacteria</taxon>
        <taxon>Burkholderiales</taxon>
        <taxon>Sphaerotilaceae</taxon>
        <taxon>Sphaerotilus</taxon>
    </lineage>
</organism>
<reference evidence="1" key="1">
    <citation type="submission" date="2022-04" db="EMBL/GenBank/DDBJ databases">
        <title>Whole genome sequence of Sphaerotilus sp. FB-5.</title>
        <authorList>
            <person name="Takeda M."/>
            <person name="Narihara S."/>
            <person name="Akimoto M."/>
            <person name="Akimoto R."/>
            <person name="Nishiyashiki S."/>
            <person name="Murakami T."/>
        </authorList>
    </citation>
    <scope>NUCLEOTIDE SEQUENCE</scope>
    <source>
        <strain evidence="1">FB-5</strain>
    </source>
</reference>
<dbReference type="SUPFAM" id="SSF48452">
    <property type="entry name" value="TPR-like"/>
    <property type="match status" value="1"/>
</dbReference>
<dbReference type="InterPro" id="IPR010323">
    <property type="entry name" value="DUF924"/>
</dbReference>
<dbReference type="EMBL" id="AP025730">
    <property type="protein sequence ID" value="BDI05964.1"/>
    <property type="molecule type" value="Genomic_DNA"/>
</dbReference>
<name>A0ABN6PLA1_9BURK</name>
<dbReference type="Pfam" id="PF06041">
    <property type="entry name" value="DUF924"/>
    <property type="match status" value="1"/>
</dbReference>
<proteinExistence type="predicted"/>
<gene>
    <name evidence="1" type="ORF">CATMQ487_29340</name>
</gene>
<protein>
    <submittedName>
        <fullName evidence="1">Membrane protein</fullName>
    </submittedName>
</protein>
<dbReference type="Gene3D" id="1.20.58.320">
    <property type="entry name" value="TPR-like"/>
    <property type="match status" value="1"/>
</dbReference>
<dbReference type="Gene3D" id="1.25.40.10">
    <property type="entry name" value="Tetratricopeptide repeat domain"/>
    <property type="match status" value="1"/>
</dbReference>
<accession>A0ABN6PLA1</accession>
<keyword evidence="2" id="KW-1185">Reference proteome</keyword>
<evidence type="ECO:0000313" key="2">
    <source>
        <dbReference type="Proteomes" id="UP001057498"/>
    </source>
</evidence>
<evidence type="ECO:0000313" key="1">
    <source>
        <dbReference type="EMBL" id="BDI05964.1"/>
    </source>
</evidence>
<dbReference type="Proteomes" id="UP001057498">
    <property type="component" value="Chromosome"/>
</dbReference>
<sequence length="185" mass="20320">MLACWFGAVEPAGDHPRTEWFRKDPAFDERIRARFGGLIEAALVGELDGWTVQPSAALARLLLLDQFTRNVFRGSPRACAGDARALAGAQALVASGGDLRLGPLRRVFVYLPFEHAEDRVAQAESLRLFGALVQAEPALAGYEDYARRHAEVIGRFGRFPHRNAILGRSSTPEEAEFLQQPGSSF</sequence>